<protein>
    <submittedName>
        <fullName evidence="2">Uncharacterized protein</fullName>
    </submittedName>
</protein>
<name>A0ABV6LFF9_9SPHI</name>
<evidence type="ECO:0000256" key="1">
    <source>
        <dbReference type="SAM" id="Phobius"/>
    </source>
</evidence>
<feature type="transmembrane region" description="Helical" evidence="1">
    <location>
        <begin position="69"/>
        <end position="95"/>
    </location>
</feature>
<organism evidence="2 3">
    <name type="scientific">Mucilaginibacter angelicae</name>
    <dbReference type="NCBI Taxonomy" id="869718"/>
    <lineage>
        <taxon>Bacteria</taxon>
        <taxon>Pseudomonadati</taxon>
        <taxon>Bacteroidota</taxon>
        <taxon>Sphingobacteriia</taxon>
        <taxon>Sphingobacteriales</taxon>
        <taxon>Sphingobacteriaceae</taxon>
        <taxon>Mucilaginibacter</taxon>
    </lineage>
</organism>
<feature type="transmembrane region" description="Helical" evidence="1">
    <location>
        <begin position="150"/>
        <end position="176"/>
    </location>
</feature>
<accession>A0ABV6LFF9</accession>
<keyword evidence="1" id="KW-0812">Transmembrane</keyword>
<evidence type="ECO:0000313" key="2">
    <source>
        <dbReference type="EMBL" id="MFC0518196.1"/>
    </source>
</evidence>
<evidence type="ECO:0000313" key="3">
    <source>
        <dbReference type="Proteomes" id="UP001589828"/>
    </source>
</evidence>
<keyword evidence="1" id="KW-0472">Membrane</keyword>
<dbReference type="EMBL" id="JBHLTS010000078">
    <property type="protein sequence ID" value="MFC0518196.1"/>
    <property type="molecule type" value="Genomic_DNA"/>
</dbReference>
<dbReference type="SUPFAM" id="SSF81442">
    <property type="entry name" value="Cytochrome c oxidase subunit I-like"/>
    <property type="match status" value="1"/>
</dbReference>
<feature type="transmembrane region" description="Helical" evidence="1">
    <location>
        <begin position="101"/>
        <end position="121"/>
    </location>
</feature>
<keyword evidence="3" id="KW-1185">Reference proteome</keyword>
<comment type="caution">
    <text evidence="2">The sequence shown here is derived from an EMBL/GenBank/DDBJ whole genome shotgun (WGS) entry which is preliminary data.</text>
</comment>
<dbReference type="InterPro" id="IPR036927">
    <property type="entry name" value="Cyt_c_oxase-like_su1_sf"/>
</dbReference>
<reference evidence="2 3" key="1">
    <citation type="submission" date="2024-09" db="EMBL/GenBank/DDBJ databases">
        <authorList>
            <person name="Sun Q."/>
            <person name="Mori K."/>
        </authorList>
    </citation>
    <scope>NUCLEOTIDE SEQUENCE [LARGE SCALE GENOMIC DNA]</scope>
    <source>
        <strain evidence="2 3">NCAIM B.02415</strain>
    </source>
</reference>
<sequence>MNFRISIEMFQLIYSFIAATNITNALKPYYFFNIKTKPYNLLAIFALLSAVISFLFTNGSMDINLHDTYFVISYAIVYRLIAVVLIMVWAIYALATDVLPSLWLSWAHVLITITVVILLLYKQIHFMGLDGAPRRYYAFSEFQKKQQDTFLASITITAAFLLGQLLFIINLVMGIVKKFQSKINS</sequence>
<dbReference type="Gene3D" id="1.20.210.10">
    <property type="entry name" value="Cytochrome c oxidase-like, subunit I domain"/>
    <property type="match status" value="1"/>
</dbReference>
<keyword evidence="1" id="KW-1133">Transmembrane helix</keyword>
<feature type="transmembrane region" description="Helical" evidence="1">
    <location>
        <begin position="12"/>
        <end position="32"/>
    </location>
</feature>
<proteinExistence type="predicted"/>
<dbReference type="RefSeq" id="WP_377025923.1">
    <property type="nucleotide sequence ID" value="NZ_JBHLTS010000078.1"/>
</dbReference>
<feature type="transmembrane region" description="Helical" evidence="1">
    <location>
        <begin position="38"/>
        <end position="57"/>
    </location>
</feature>
<dbReference type="Proteomes" id="UP001589828">
    <property type="component" value="Unassembled WGS sequence"/>
</dbReference>
<gene>
    <name evidence="2" type="ORF">ACFFGT_28535</name>
</gene>